<evidence type="ECO:0000313" key="1">
    <source>
        <dbReference type="EMBL" id="KAK8993441.1"/>
    </source>
</evidence>
<comment type="caution">
    <text evidence="1">The sequence shown here is derived from an EMBL/GenBank/DDBJ whole genome shotgun (WGS) entry which is preliminary data.</text>
</comment>
<organism evidence="1 2">
    <name type="scientific">Hibiscus sabdariffa</name>
    <name type="common">roselle</name>
    <dbReference type="NCBI Taxonomy" id="183260"/>
    <lineage>
        <taxon>Eukaryota</taxon>
        <taxon>Viridiplantae</taxon>
        <taxon>Streptophyta</taxon>
        <taxon>Embryophyta</taxon>
        <taxon>Tracheophyta</taxon>
        <taxon>Spermatophyta</taxon>
        <taxon>Magnoliopsida</taxon>
        <taxon>eudicotyledons</taxon>
        <taxon>Gunneridae</taxon>
        <taxon>Pentapetalae</taxon>
        <taxon>rosids</taxon>
        <taxon>malvids</taxon>
        <taxon>Malvales</taxon>
        <taxon>Malvaceae</taxon>
        <taxon>Malvoideae</taxon>
        <taxon>Hibiscus</taxon>
    </lineage>
</organism>
<proteinExistence type="predicted"/>
<reference evidence="1 2" key="1">
    <citation type="journal article" date="2024" name="G3 (Bethesda)">
        <title>Genome assembly of Hibiscus sabdariffa L. provides insights into metabolisms of medicinal natural products.</title>
        <authorList>
            <person name="Kim T."/>
        </authorList>
    </citation>
    <scope>NUCLEOTIDE SEQUENCE [LARGE SCALE GENOMIC DNA]</scope>
    <source>
        <strain evidence="1">TK-2024</strain>
        <tissue evidence="1">Old leaves</tissue>
    </source>
</reference>
<name>A0ABR2PYB9_9ROSI</name>
<dbReference type="Proteomes" id="UP001396334">
    <property type="component" value="Unassembled WGS sequence"/>
</dbReference>
<protein>
    <submittedName>
        <fullName evidence="1">Uncharacterized protein</fullName>
    </submittedName>
</protein>
<dbReference type="EMBL" id="JBBPBN010000049">
    <property type="protein sequence ID" value="KAK8993441.1"/>
    <property type="molecule type" value="Genomic_DNA"/>
</dbReference>
<evidence type="ECO:0000313" key="2">
    <source>
        <dbReference type="Proteomes" id="UP001396334"/>
    </source>
</evidence>
<sequence>MEKLIELDNELEELERVEEKFFQQKSRAQFVKEGDRNSAYFFKKVTMRWKMNMVQCLYNRQGQKLETYETIAAELIAFYSGSLGENDENVVSFPDSLVKEILGCMLSDENVVSSECIGCSYF</sequence>
<gene>
    <name evidence="1" type="ORF">V6N11_033536</name>
</gene>
<accession>A0ABR2PYB9</accession>
<keyword evidence="2" id="KW-1185">Reference proteome</keyword>